<evidence type="ECO:0000259" key="2">
    <source>
        <dbReference type="Pfam" id="PF08486"/>
    </source>
</evidence>
<dbReference type="PANTHER" id="PTHR44103:SF1">
    <property type="entry name" value="PROPROTEIN CONVERTASE P"/>
    <property type="match status" value="1"/>
</dbReference>
<dbReference type="AlphaFoldDB" id="F5XKP7"/>
<dbReference type="NCBIfam" id="TIGR02669">
    <property type="entry name" value="SpoIID_LytB"/>
    <property type="match status" value="1"/>
</dbReference>
<dbReference type="Proteomes" id="UP000007947">
    <property type="component" value="Chromosome"/>
</dbReference>
<gene>
    <name evidence="3" type="ordered locus">MLP_31050</name>
</gene>
<protein>
    <recommendedName>
        <fullName evidence="2">Sporulation stage II protein D amidase enhancer LytB N-terminal domain-containing protein</fullName>
    </recommendedName>
</protein>
<dbReference type="EMBL" id="AP012204">
    <property type="protein sequence ID" value="BAK36119.1"/>
    <property type="molecule type" value="Genomic_DNA"/>
</dbReference>
<name>F5XKP7_MICPN</name>
<dbReference type="PANTHER" id="PTHR44103">
    <property type="entry name" value="PROPROTEIN CONVERTASE P"/>
    <property type="match status" value="1"/>
</dbReference>
<dbReference type="Pfam" id="PF13517">
    <property type="entry name" value="FG-GAP_3"/>
    <property type="match status" value="2"/>
</dbReference>
<dbReference type="KEGG" id="mph:MLP_31050"/>
<dbReference type="Pfam" id="PF08486">
    <property type="entry name" value="SpoIID"/>
    <property type="match status" value="1"/>
</dbReference>
<proteinExistence type="predicted"/>
<accession>F5XKP7</accession>
<dbReference type="SUPFAM" id="SSF69318">
    <property type="entry name" value="Integrin alpha N-terminal domain"/>
    <property type="match status" value="1"/>
</dbReference>
<dbReference type="InterPro" id="IPR013693">
    <property type="entry name" value="SpoIID/LytB_N"/>
</dbReference>
<dbReference type="eggNOG" id="COG2385">
    <property type="taxonomic scope" value="Bacteria"/>
</dbReference>
<dbReference type="InterPro" id="IPR013517">
    <property type="entry name" value="FG-GAP"/>
</dbReference>
<dbReference type="Gene3D" id="2.130.10.130">
    <property type="entry name" value="Integrin alpha, N-terminal"/>
    <property type="match status" value="2"/>
</dbReference>
<dbReference type="GO" id="GO:0030435">
    <property type="term" value="P:sporulation resulting in formation of a cellular spore"/>
    <property type="evidence" value="ECO:0007669"/>
    <property type="project" value="InterPro"/>
</dbReference>
<reference evidence="3 4" key="1">
    <citation type="submission" date="2011-05" db="EMBL/GenBank/DDBJ databases">
        <title>Whole genome sequence of Microlunatus phosphovorus NM-1.</title>
        <authorList>
            <person name="Hosoyama A."/>
            <person name="Sasaki K."/>
            <person name="Harada T."/>
            <person name="Igarashi R."/>
            <person name="Kawakoshi A."/>
            <person name="Sasagawa M."/>
            <person name="Fukada J."/>
            <person name="Nakamura S."/>
            <person name="Katano Y."/>
            <person name="Hanada S."/>
            <person name="Kamagata Y."/>
            <person name="Nakamura N."/>
            <person name="Yamazaki S."/>
            <person name="Fujita N."/>
        </authorList>
    </citation>
    <scope>NUCLEOTIDE SEQUENCE [LARGE SCALE GENOMIC DNA]</scope>
    <source>
        <strain evidence="4">ATCC 700054 / DSM 10555 / JCM 9379 / NBRC 101784 / NCIMB 13414 / VKM Ac-1990 / NM-1</strain>
    </source>
</reference>
<evidence type="ECO:0000313" key="3">
    <source>
        <dbReference type="EMBL" id="BAK36119.1"/>
    </source>
</evidence>
<keyword evidence="4" id="KW-1185">Reference proteome</keyword>
<sequence>MGHLFPTKWMAMPAGRSDDRTHTLTGLRGRARHLVVMGLALAVAATAFLAAPTTAAADPATGPRSGSFRIDGAGFGHGWGMSQYGAYGAASKGLSWQQILAFYYPKTKRTKLPSDGTIRVWVTGDNDGRLGFKPAAGAKVSDGSKSYTLPTGSAYHDWRISRSGSGYKLQHKSSGGSWKTKSTGLGTGTWKVTSSSGSLRLIMPNGSTRGYRGSLSLIKRGSSGRTVNTVAMENYVRAVVPSEMPTSWHRDAVRAQAVAARTYGAFLRERSSASGYDICDTTSCQVYRGMDNETGNGDAAVTATAHVIMSFAGKPAYTQFTSSNGGQITTGDYSYQIAQKDPYDGVIKNQTWSKTISAAKLGQAFGVGTAKKVQITKRDGYGKWGGRVTTIKITGSKRSVTVGGTTFKGKFGMRSNYFTVNGTSSTAKPQPTTPTPTPVTIKPGAKYAVFPHSYRSTSKADLLLIVGSSLRRHPISAGSLGAGEVIDSGYGTFSHVVNAGDWNGDGYADVVARNSRGRLLLYRGTTYGSFDTGTDLGVASSHVSLTGVGDVNGDRFPDLMGIDSKGKATLLHGNGKTGIRSTSSVAGSWAGRDWLRGAGDFNGDGRMDVITRSGSKLSVHLGTKSGGFAASKVIGTGFDKVSSITAVGDVNGDKHSDLVVRLSNGKLRLYRSNGTKLVGSTTYAGSYSGTRFAT</sequence>
<evidence type="ECO:0000256" key="1">
    <source>
        <dbReference type="ARBA" id="ARBA00022729"/>
    </source>
</evidence>
<dbReference type="InterPro" id="IPR013486">
    <property type="entry name" value="SpoIID/LytB"/>
</dbReference>
<evidence type="ECO:0000313" key="4">
    <source>
        <dbReference type="Proteomes" id="UP000007947"/>
    </source>
</evidence>
<dbReference type="STRING" id="1032480.MLP_31050"/>
<keyword evidence="1" id="KW-0732">Signal</keyword>
<dbReference type="InterPro" id="IPR028994">
    <property type="entry name" value="Integrin_alpha_N"/>
</dbReference>
<feature type="domain" description="Sporulation stage II protein D amidase enhancer LytB N-terminal" evidence="2">
    <location>
        <begin position="225"/>
        <end position="310"/>
    </location>
</feature>
<dbReference type="HOGENOM" id="CLU_416595_0_0_11"/>
<organism evidence="3 4">
    <name type="scientific">Microlunatus phosphovorus (strain ATCC 700054 / DSM 10555 / JCM 9379 / NBRC 101784 / NCIMB 13414 / VKM Ac-1990 / NM-1)</name>
    <dbReference type="NCBI Taxonomy" id="1032480"/>
    <lineage>
        <taxon>Bacteria</taxon>
        <taxon>Bacillati</taxon>
        <taxon>Actinomycetota</taxon>
        <taxon>Actinomycetes</taxon>
        <taxon>Propionibacteriales</taxon>
        <taxon>Propionibacteriaceae</taxon>
        <taxon>Microlunatus</taxon>
    </lineage>
</organism>